<evidence type="ECO:0000313" key="2">
    <source>
        <dbReference type="EMBL" id="PQV65200.1"/>
    </source>
</evidence>
<proteinExistence type="predicted"/>
<dbReference type="OrthoDB" id="1050330at2"/>
<gene>
    <name evidence="2" type="ORF">B1R32_102209</name>
</gene>
<dbReference type="Proteomes" id="UP000237684">
    <property type="component" value="Unassembled WGS sequence"/>
</dbReference>
<evidence type="ECO:0000259" key="1">
    <source>
        <dbReference type="Pfam" id="PF22480"/>
    </source>
</evidence>
<organism evidence="2 3">
    <name type="scientific">Abditibacterium utsteinense</name>
    <dbReference type="NCBI Taxonomy" id="1960156"/>
    <lineage>
        <taxon>Bacteria</taxon>
        <taxon>Pseudomonadati</taxon>
        <taxon>Abditibacteriota</taxon>
        <taxon>Abditibacteriia</taxon>
        <taxon>Abditibacteriales</taxon>
        <taxon>Abditibacteriaceae</taxon>
        <taxon>Abditibacterium</taxon>
    </lineage>
</organism>
<sequence>MLDKFPFQSAQKSRRLREVEKVLLVTMLSFVPNSMTETLDTLLVEDLNDGGMGSIQFLSSGEKQRFGKELVEALYIDEDGILVIITVYLDKQDKLYEIDFWKVDFSPLLRYPTPDQIHKK</sequence>
<comment type="caution">
    <text evidence="2">The sequence shown here is derived from an EMBL/GenBank/DDBJ whole genome shotgun (WGS) entry which is preliminary data.</text>
</comment>
<keyword evidence="3" id="KW-1185">Reference proteome</keyword>
<accession>A0A2S8SWM9</accession>
<protein>
    <recommendedName>
        <fullName evidence="1">DUF6984 domain-containing protein</fullName>
    </recommendedName>
</protein>
<reference evidence="2 3" key="1">
    <citation type="journal article" date="2018" name="Syst. Appl. Microbiol.">
        <title>Abditibacterium utsteinense sp. nov., the first cultivated member of candidate phylum FBP, isolated from ice-free Antarctic soil samples.</title>
        <authorList>
            <person name="Tahon G."/>
            <person name="Tytgat B."/>
            <person name="Lebbe L."/>
            <person name="Carlier A."/>
            <person name="Willems A."/>
        </authorList>
    </citation>
    <scope>NUCLEOTIDE SEQUENCE [LARGE SCALE GENOMIC DNA]</scope>
    <source>
        <strain evidence="2 3">LMG 29911</strain>
    </source>
</reference>
<dbReference type="Pfam" id="PF22480">
    <property type="entry name" value="DUF6984"/>
    <property type="match status" value="1"/>
</dbReference>
<dbReference type="EMBL" id="NIGF01000002">
    <property type="protein sequence ID" value="PQV65200.1"/>
    <property type="molecule type" value="Genomic_DNA"/>
</dbReference>
<name>A0A2S8SWM9_9BACT</name>
<dbReference type="InterPro" id="IPR054253">
    <property type="entry name" value="DUF6984"/>
</dbReference>
<dbReference type="InParanoid" id="A0A2S8SWM9"/>
<dbReference type="RefSeq" id="WP_105482526.1">
    <property type="nucleotide sequence ID" value="NZ_NIGF01000002.1"/>
</dbReference>
<dbReference type="AlphaFoldDB" id="A0A2S8SWM9"/>
<evidence type="ECO:0000313" key="3">
    <source>
        <dbReference type="Proteomes" id="UP000237684"/>
    </source>
</evidence>
<feature type="domain" description="DUF6984" evidence="1">
    <location>
        <begin position="14"/>
        <end position="112"/>
    </location>
</feature>